<dbReference type="InterPro" id="IPR002035">
    <property type="entry name" value="VWF_A"/>
</dbReference>
<dbReference type="PROSITE" id="PS50234">
    <property type="entry name" value="VWFA"/>
    <property type="match status" value="1"/>
</dbReference>
<dbReference type="PANTHER" id="PTHR22550">
    <property type="entry name" value="SPORE GERMINATION PROTEIN"/>
    <property type="match status" value="1"/>
</dbReference>
<feature type="domain" description="VWFA" evidence="2">
    <location>
        <begin position="92"/>
        <end position="263"/>
    </location>
</feature>
<dbReference type="eggNOG" id="COG2304">
    <property type="taxonomic scope" value="Bacteria"/>
</dbReference>
<comment type="caution">
    <text evidence="3">The sequence shown here is derived from an EMBL/GenBank/DDBJ whole genome shotgun (WGS) entry which is preliminary data.</text>
</comment>
<dbReference type="InterPro" id="IPR050768">
    <property type="entry name" value="UPF0353/GerABKA_families"/>
</dbReference>
<keyword evidence="4" id="KW-1185">Reference proteome</keyword>
<reference evidence="3 4" key="1">
    <citation type="submission" date="2015-11" db="EMBL/GenBank/DDBJ databases">
        <title>Genomic analysis of 38 Legionella species identifies large and diverse effector repertoires.</title>
        <authorList>
            <person name="Burstein D."/>
            <person name="Amaro F."/>
            <person name="Zusman T."/>
            <person name="Lifshitz Z."/>
            <person name="Cohen O."/>
            <person name="Gilbert J.A."/>
            <person name="Pupko T."/>
            <person name="Shuman H.A."/>
            <person name="Segal G."/>
        </authorList>
    </citation>
    <scope>NUCLEOTIDE SEQUENCE [LARGE SCALE GENOMIC DNA]</scope>
    <source>
        <strain evidence="3 4">ATCC 49751</strain>
    </source>
</reference>
<keyword evidence="1" id="KW-0472">Membrane</keyword>
<organism evidence="3 4">
    <name type="scientific">Legionella lansingensis</name>
    <dbReference type="NCBI Taxonomy" id="45067"/>
    <lineage>
        <taxon>Bacteria</taxon>
        <taxon>Pseudomonadati</taxon>
        <taxon>Pseudomonadota</taxon>
        <taxon>Gammaproteobacteria</taxon>
        <taxon>Legionellales</taxon>
        <taxon>Legionellaceae</taxon>
        <taxon>Legionella</taxon>
    </lineage>
</organism>
<dbReference type="Pfam" id="PF13519">
    <property type="entry name" value="VWA_2"/>
    <property type="match status" value="1"/>
</dbReference>
<dbReference type="OrthoDB" id="9807628at2"/>
<dbReference type="STRING" id="45067.Llan_1089"/>
<dbReference type="Gene3D" id="3.40.50.410">
    <property type="entry name" value="von Willebrand factor, type A domain"/>
    <property type="match status" value="1"/>
</dbReference>
<feature type="transmembrane region" description="Helical" evidence="1">
    <location>
        <begin position="6"/>
        <end position="26"/>
    </location>
</feature>
<dbReference type="Proteomes" id="UP000054869">
    <property type="component" value="Unassembled WGS sequence"/>
</dbReference>
<keyword evidence="1" id="KW-1133">Transmembrane helix</keyword>
<sequence>MTDLHFIRPWWLLCLLPLLFLAWYLWRQKPQANAWTAVCDKHLLERLLQFKGQNKRHSALLILLSSALFMVIALSGPSWTRLPVPTYKQIQPRVLILDMSDAMLAKDLLPNRLSRAKFKLHDLFKRRDAGQFALVVYSGEPFVVSPLTDDAQTIDALLPALTPDIMPVEGQRLDAALEEAGLLLKQGGFNHGKILVLTAETPSNAAINTAGQLAKKQIFTSVMPVKDNKDMHPLFQKLAKAGQGRLLFMNDDKDLDQWLRSDINANQFLRNQQDDFPAWRDEGRWFLIPALILLLPAFRRGWLQRFKP</sequence>
<protein>
    <recommendedName>
        <fullName evidence="2">VWFA domain-containing protein</fullName>
    </recommendedName>
</protein>
<dbReference type="PATRIC" id="fig|45067.4.peg.1138"/>
<dbReference type="SUPFAM" id="SSF53300">
    <property type="entry name" value="vWA-like"/>
    <property type="match status" value="1"/>
</dbReference>
<proteinExistence type="predicted"/>
<dbReference type="PANTHER" id="PTHR22550:SF14">
    <property type="entry name" value="VWFA DOMAIN-CONTAINING PROTEIN"/>
    <property type="match status" value="1"/>
</dbReference>
<dbReference type="InterPro" id="IPR036465">
    <property type="entry name" value="vWFA_dom_sf"/>
</dbReference>
<accession>A0A0W0VRB5</accession>
<keyword evidence="1" id="KW-0812">Transmembrane</keyword>
<gene>
    <name evidence="3" type="ORF">Llan_1089</name>
</gene>
<dbReference type="RefSeq" id="WP_035915180.1">
    <property type="nucleotide sequence ID" value="NZ_CAAAJD010000017.1"/>
</dbReference>
<feature type="transmembrane region" description="Helical" evidence="1">
    <location>
        <begin position="59"/>
        <end position="79"/>
    </location>
</feature>
<evidence type="ECO:0000313" key="3">
    <source>
        <dbReference type="EMBL" id="KTD22738.1"/>
    </source>
</evidence>
<name>A0A0W0VRB5_9GAMM</name>
<dbReference type="AlphaFoldDB" id="A0A0W0VRB5"/>
<evidence type="ECO:0000256" key="1">
    <source>
        <dbReference type="SAM" id="Phobius"/>
    </source>
</evidence>
<evidence type="ECO:0000313" key="4">
    <source>
        <dbReference type="Proteomes" id="UP000054869"/>
    </source>
</evidence>
<dbReference type="EMBL" id="LNYI01000022">
    <property type="protein sequence ID" value="KTD22738.1"/>
    <property type="molecule type" value="Genomic_DNA"/>
</dbReference>
<evidence type="ECO:0000259" key="2">
    <source>
        <dbReference type="PROSITE" id="PS50234"/>
    </source>
</evidence>